<feature type="coiled-coil region" evidence="1">
    <location>
        <begin position="108"/>
        <end position="191"/>
    </location>
</feature>
<proteinExistence type="predicted"/>
<dbReference type="Pfam" id="PF23742">
    <property type="entry name" value="VBS_C3G9"/>
    <property type="match status" value="1"/>
</dbReference>
<dbReference type="STRING" id="4846.A0A367JBS9"/>
<reference evidence="4 5" key="1">
    <citation type="journal article" date="2018" name="G3 (Bethesda)">
        <title>Phylogenetic and Phylogenomic Definition of Rhizopus Species.</title>
        <authorList>
            <person name="Gryganskyi A.P."/>
            <person name="Golan J."/>
            <person name="Dolatabadi S."/>
            <person name="Mondo S."/>
            <person name="Robb S."/>
            <person name="Idnurm A."/>
            <person name="Muszewska A."/>
            <person name="Steczkiewicz K."/>
            <person name="Masonjones S."/>
            <person name="Liao H.L."/>
            <person name="Gajdeczka M.T."/>
            <person name="Anike F."/>
            <person name="Vuek A."/>
            <person name="Anishchenko I.M."/>
            <person name="Voigt K."/>
            <person name="de Hoog G.S."/>
            <person name="Smith M.E."/>
            <person name="Heitman J."/>
            <person name="Vilgalys R."/>
            <person name="Stajich J.E."/>
        </authorList>
    </citation>
    <scope>NUCLEOTIDE SEQUENCE [LARGE SCALE GENOMIC DNA]</scope>
    <source>
        <strain evidence="4 5">LSU 92-RS-03</strain>
    </source>
</reference>
<dbReference type="EMBL" id="PJQM01003744">
    <property type="protein sequence ID" value="RCH87309.1"/>
    <property type="molecule type" value="Genomic_DNA"/>
</dbReference>
<dbReference type="AlphaFoldDB" id="A0A367JBS9"/>
<evidence type="ECO:0000256" key="1">
    <source>
        <dbReference type="SAM" id="Coils"/>
    </source>
</evidence>
<dbReference type="GO" id="GO:0005078">
    <property type="term" value="F:MAP-kinase scaffold activity"/>
    <property type="evidence" value="ECO:0007669"/>
    <property type="project" value="TreeGrafter"/>
</dbReference>
<keyword evidence="5" id="KW-1185">Reference proteome</keyword>
<dbReference type="InterPro" id="IPR039892">
    <property type="entry name" value="Spa2/Sph1"/>
</dbReference>
<sequence length="470" mass="52594">LPPMPQAMDAQAQPSQSTHIVPVKGMISVESVAYVDDEPHNLDSLMADLGNMVKPSRSENTSEMNRNTSEMENMRYEYELKISSMAKRIKMLEENGPDTRQYGGQDDYRQLEDKYNALLSEHNEQQTAVKEVKAEIRVLIKELKNLSEKNENLRSEKEQTDATIYSLTEEAKTWKTKYESINMELRNYKAKSIQFDPNDVSRLLKPTPNGAIGHPYIIEYQTAIDDLMIASRSIKPSDVLNTVRSIVMACKSITMEVEEYEVKMGLSEPDKSSLYDIKKKFSTSLSSLLSAATSFANGMGITPVSLVDGAAVTLTTAIVDLVKLLGMRSVTSDEKARYDSPMAHSSHDNILSPYQLSTDHIVGSVQNLLGALRSNDKNLVEIITSIINIVSHIVNVSRMTFNSGEGRQYGGHGTTVLNDLEKCNNKIIHIRDNSLFNSHEFSNAAAKKNLAQESYEIAKYTKELIDMLDM</sequence>
<evidence type="ECO:0000259" key="3">
    <source>
        <dbReference type="Pfam" id="PF23742"/>
    </source>
</evidence>
<evidence type="ECO:0000259" key="2">
    <source>
        <dbReference type="Pfam" id="PF12205"/>
    </source>
</evidence>
<feature type="non-terminal residue" evidence="4">
    <location>
        <position position="1"/>
    </location>
</feature>
<dbReference type="Gene3D" id="1.20.120.330">
    <property type="entry name" value="Nucleotidyltransferases domain 2"/>
    <property type="match status" value="1"/>
</dbReference>
<accession>A0A367JBS9</accession>
<dbReference type="InterPro" id="IPR022018">
    <property type="entry name" value="GIT1_C"/>
</dbReference>
<dbReference type="Pfam" id="PF12205">
    <property type="entry name" value="GIT1_C"/>
    <property type="match status" value="1"/>
</dbReference>
<evidence type="ECO:0000313" key="5">
    <source>
        <dbReference type="Proteomes" id="UP000253551"/>
    </source>
</evidence>
<evidence type="ECO:0000313" key="4">
    <source>
        <dbReference type="EMBL" id="RCH87309.1"/>
    </source>
</evidence>
<keyword evidence="1" id="KW-0175">Coiled coil</keyword>
<dbReference type="InterPro" id="IPR056439">
    <property type="entry name" value="VBS_C3G9"/>
</dbReference>
<protein>
    <submittedName>
        <fullName evidence="4">Component of the polarisome</fullName>
    </submittedName>
</protein>
<dbReference type="Proteomes" id="UP000253551">
    <property type="component" value="Unassembled WGS sequence"/>
</dbReference>
<name>A0A367JBS9_RHIST</name>
<feature type="domain" description="ARF GTPase-activating protein GIT1 C-terminal" evidence="2">
    <location>
        <begin position="357"/>
        <end position="467"/>
    </location>
</feature>
<gene>
    <name evidence="4" type="primary">SPA2_3</name>
    <name evidence="4" type="ORF">CU098_007316</name>
</gene>
<organism evidence="4 5">
    <name type="scientific">Rhizopus stolonifer</name>
    <name type="common">Rhizopus nigricans</name>
    <dbReference type="NCBI Taxonomy" id="4846"/>
    <lineage>
        <taxon>Eukaryota</taxon>
        <taxon>Fungi</taxon>
        <taxon>Fungi incertae sedis</taxon>
        <taxon>Mucoromycota</taxon>
        <taxon>Mucoromycotina</taxon>
        <taxon>Mucoromycetes</taxon>
        <taxon>Mucorales</taxon>
        <taxon>Mucorineae</taxon>
        <taxon>Rhizopodaceae</taxon>
        <taxon>Rhizopus</taxon>
    </lineage>
</organism>
<comment type="caution">
    <text evidence="4">The sequence shown here is derived from an EMBL/GenBank/DDBJ whole genome shotgun (WGS) entry which is preliminary data.</text>
</comment>
<dbReference type="PANTHER" id="PTHR21601:SF0">
    <property type="entry name" value="PROTEIN SPA2-RELATED"/>
    <property type="match status" value="1"/>
</dbReference>
<dbReference type="OrthoDB" id="5588096at2759"/>
<dbReference type="PANTHER" id="PTHR21601">
    <property type="entry name" value="SPA2 PROTEIN"/>
    <property type="match status" value="1"/>
</dbReference>
<feature type="domain" description="C3G9 VBS-like" evidence="3">
    <location>
        <begin position="208"/>
        <end position="328"/>
    </location>
</feature>